<evidence type="ECO:0000313" key="3">
    <source>
        <dbReference type="Proteomes" id="UP000249464"/>
    </source>
</evidence>
<name>A0A2X0PHB5_9BASI</name>
<sequence>MDILEIVRLSLSKSGIGLLPFCLAGTLVALVMLAARYKGHKNRKGVATILVVYWILLTKKIRRMTETLIPILHHFELYQVSALISVEKSAKARGDKGPSKYPISDKSLDNYVILGLYAVFTFYEAGQLVRRSARTAEVYEQNGSSQGRLGKDGY</sequence>
<keyword evidence="1" id="KW-0472">Membrane</keyword>
<evidence type="ECO:0000256" key="1">
    <source>
        <dbReference type="SAM" id="Phobius"/>
    </source>
</evidence>
<gene>
    <name evidence="2" type="primary">BQ5605_C050g12493</name>
    <name evidence="2" type="ORF">BQ5605_C050G12493</name>
</gene>
<proteinExistence type="predicted"/>
<feature type="transmembrane region" description="Helical" evidence="1">
    <location>
        <begin position="15"/>
        <end position="35"/>
    </location>
</feature>
<evidence type="ECO:0000313" key="2">
    <source>
        <dbReference type="EMBL" id="SGZ29740.1"/>
    </source>
</evidence>
<accession>A0A2X0PHB5</accession>
<keyword evidence="3" id="KW-1185">Reference proteome</keyword>
<protein>
    <submittedName>
        <fullName evidence="2">BQ5605_C050g12493 protein</fullName>
    </submittedName>
</protein>
<dbReference type="AlphaFoldDB" id="A0A2X0PHB5"/>
<organism evidence="2 3">
    <name type="scientific">Microbotryum silenes-dioicae</name>
    <dbReference type="NCBI Taxonomy" id="796604"/>
    <lineage>
        <taxon>Eukaryota</taxon>
        <taxon>Fungi</taxon>
        <taxon>Dikarya</taxon>
        <taxon>Basidiomycota</taxon>
        <taxon>Pucciniomycotina</taxon>
        <taxon>Microbotryomycetes</taxon>
        <taxon>Microbotryales</taxon>
        <taxon>Microbotryaceae</taxon>
        <taxon>Microbotryum</taxon>
    </lineage>
</organism>
<dbReference type="Proteomes" id="UP000249464">
    <property type="component" value="Unassembled WGS sequence"/>
</dbReference>
<keyword evidence="1" id="KW-0812">Transmembrane</keyword>
<dbReference type="EMBL" id="FQNC01000097">
    <property type="protein sequence ID" value="SGZ29740.1"/>
    <property type="molecule type" value="Genomic_DNA"/>
</dbReference>
<keyword evidence="1" id="KW-1133">Transmembrane helix</keyword>
<reference evidence="2 3" key="1">
    <citation type="submission" date="2016-11" db="EMBL/GenBank/DDBJ databases">
        <authorList>
            <person name="Jaros S."/>
            <person name="Januszkiewicz K."/>
            <person name="Wedrychowicz H."/>
        </authorList>
    </citation>
    <scope>NUCLEOTIDE SEQUENCE [LARGE SCALE GENOMIC DNA]</scope>
</reference>